<protein>
    <submittedName>
        <fullName evidence="1">Uncharacterized protein</fullName>
    </submittedName>
</protein>
<name>A0AAP2DUM7_9BACT</name>
<evidence type="ECO:0000313" key="1">
    <source>
        <dbReference type="EMBL" id="MBT1707716.1"/>
    </source>
</evidence>
<gene>
    <name evidence="1" type="ORF">KK062_05765</name>
</gene>
<dbReference type="Proteomes" id="UP001319080">
    <property type="component" value="Unassembled WGS sequence"/>
</dbReference>
<dbReference type="RefSeq" id="WP_254083307.1">
    <property type="nucleotide sequence ID" value="NZ_JAHESE010000003.1"/>
</dbReference>
<accession>A0AAP2DUM7</accession>
<sequence>MIKEVVKCKNGDNGKDRSQAQKLLINYYDSMTGDKEYFSMNEPKKQNEVSTKLAMSFFEGFFSTLGSVIGGLANRFF</sequence>
<evidence type="ECO:0000313" key="2">
    <source>
        <dbReference type="Proteomes" id="UP001319080"/>
    </source>
</evidence>
<dbReference type="EMBL" id="JAHESE010000003">
    <property type="protein sequence ID" value="MBT1707716.1"/>
    <property type="molecule type" value="Genomic_DNA"/>
</dbReference>
<proteinExistence type="predicted"/>
<comment type="caution">
    <text evidence="1">The sequence shown here is derived from an EMBL/GenBank/DDBJ whole genome shotgun (WGS) entry which is preliminary data.</text>
</comment>
<organism evidence="1 2">
    <name type="scientific">Dawidia cretensis</name>
    <dbReference type="NCBI Taxonomy" id="2782350"/>
    <lineage>
        <taxon>Bacteria</taxon>
        <taxon>Pseudomonadati</taxon>
        <taxon>Bacteroidota</taxon>
        <taxon>Cytophagia</taxon>
        <taxon>Cytophagales</taxon>
        <taxon>Chryseotaleaceae</taxon>
        <taxon>Dawidia</taxon>
    </lineage>
</organism>
<dbReference type="AlphaFoldDB" id="A0AAP2DUM7"/>
<keyword evidence="2" id="KW-1185">Reference proteome</keyword>
<reference evidence="1 2" key="1">
    <citation type="submission" date="2021-05" db="EMBL/GenBank/DDBJ databases">
        <title>A Polyphasic approach of four new species of the genus Ohtaekwangia: Ohtaekwangia histidinii sp. nov., Ohtaekwangia cretensis sp. nov., Ohtaekwangia indiensis sp. nov., Ohtaekwangia reichenbachii sp. nov. from diverse environment.</title>
        <authorList>
            <person name="Octaviana S."/>
        </authorList>
    </citation>
    <scope>NUCLEOTIDE SEQUENCE [LARGE SCALE GENOMIC DNA]</scope>
    <source>
        <strain evidence="1 2">PWU5</strain>
    </source>
</reference>